<evidence type="ECO:0000313" key="2">
    <source>
        <dbReference type="Proteomes" id="UP000236664"/>
    </source>
</evidence>
<reference evidence="1 2" key="1">
    <citation type="submission" date="2017-06" db="EMBL/GenBank/DDBJ databases">
        <title>Genome of Fusarium nygamai isolate CS10214.</title>
        <authorList>
            <person name="Gardiner D.M."/>
            <person name="Obanor F."/>
            <person name="Kazan K."/>
        </authorList>
    </citation>
    <scope>NUCLEOTIDE SEQUENCE [LARGE SCALE GENOMIC DNA]</scope>
    <source>
        <strain evidence="1 2">CS10214</strain>
    </source>
</reference>
<accession>A0A2K0VTN7</accession>
<dbReference type="EMBL" id="MTQA01000274">
    <property type="protein sequence ID" value="PNP73379.1"/>
    <property type="molecule type" value="Genomic_DNA"/>
</dbReference>
<organism evidence="1 2">
    <name type="scientific">Gibberella nygamai</name>
    <name type="common">Bean root rot disease fungus</name>
    <name type="synonym">Fusarium nygamai</name>
    <dbReference type="NCBI Taxonomy" id="42673"/>
    <lineage>
        <taxon>Eukaryota</taxon>
        <taxon>Fungi</taxon>
        <taxon>Dikarya</taxon>
        <taxon>Ascomycota</taxon>
        <taxon>Pezizomycotina</taxon>
        <taxon>Sordariomycetes</taxon>
        <taxon>Hypocreomycetidae</taxon>
        <taxon>Hypocreales</taxon>
        <taxon>Nectriaceae</taxon>
        <taxon>Fusarium</taxon>
        <taxon>Fusarium fujikuroi species complex</taxon>
    </lineage>
</organism>
<dbReference type="STRING" id="42673.A0A2K0VTN7"/>
<gene>
    <name evidence="1" type="ORF">FNYG_13277</name>
</gene>
<dbReference type="AlphaFoldDB" id="A0A2K0VTN7"/>
<dbReference type="Proteomes" id="UP000236664">
    <property type="component" value="Unassembled WGS sequence"/>
</dbReference>
<sequence>MVRLKYSALKQYDVNFADHAGRPAKMVWSNPPRNILIPLPSLSFYFVHPEFSLDDLEMWQLLTDIRGDGDPIRFEMFHIPGASEADCAQHYRDELKARGDVSEQVQQAGKAYEDWEDKEKDAQYAAEQEPHGKLPGLISSQRSLNLCYHGVVFVHKDPEWKFQDQEQYVDVVEFDPALTPDDYELGELEMRGPQPSLKTTHMSATKKSKVLRYEDQGVWMWFLDHRDWLWWDRMITATFQAQSMVWTSWQ</sequence>
<proteinExistence type="predicted"/>
<dbReference type="OrthoDB" id="5402033at2759"/>
<name>A0A2K0VTN7_GIBNY</name>
<protein>
    <submittedName>
        <fullName evidence="1">Uncharacterized protein</fullName>
    </submittedName>
</protein>
<keyword evidence="2" id="KW-1185">Reference proteome</keyword>
<comment type="caution">
    <text evidence="1">The sequence shown here is derived from an EMBL/GenBank/DDBJ whole genome shotgun (WGS) entry which is preliminary data.</text>
</comment>
<evidence type="ECO:0000313" key="1">
    <source>
        <dbReference type="EMBL" id="PNP73379.1"/>
    </source>
</evidence>